<dbReference type="AlphaFoldDB" id="A0A7C1SYP7"/>
<organism evidence="1">
    <name type="scientific">Agrobacterium albertimagni</name>
    <dbReference type="NCBI Taxonomy" id="147266"/>
    <lineage>
        <taxon>Bacteria</taxon>
        <taxon>Pseudomonadati</taxon>
        <taxon>Pseudomonadota</taxon>
        <taxon>Alphaproteobacteria</taxon>
        <taxon>Hyphomicrobiales</taxon>
        <taxon>Rhizobiaceae</taxon>
        <taxon>Rhizobium/Agrobacterium group</taxon>
        <taxon>Agrobacterium</taxon>
    </lineage>
</organism>
<evidence type="ECO:0000313" key="1">
    <source>
        <dbReference type="EMBL" id="HEB44997.1"/>
    </source>
</evidence>
<reference evidence="1" key="1">
    <citation type="journal article" date="2020" name="mSystems">
        <title>Genome- and Community-Level Interaction Insights into Carbon Utilization and Element Cycling Functions of Hydrothermarchaeota in Hydrothermal Sediment.</title>
        <authorList>
            <person name="Zhou Z."/>
            <person name="Liu Y."/>
            <person name="Xu W."/>
            <person name="Pan J."/>
            <person name="Luo Z.H."/>
            <person name="Li M."/>
        </authorList>
    </citation>
    <scope>NUCLEOTIDE SEQUENCE [LARGE SCALE GENOMIC DNA]</scope>
    <source>
        <strain evidence="1">SpSt-243</strain>
    </source>
</reference>
<comment type="caution">
    <text evidence="1">The sequence shown here is derived from an EMBL/GenBank/DDBJ whole genome shotgun (WGS) entry which is preliminary data.</text>
</comment>
<gene>
    <name evidence="1" type="ORF">ENP70_15175</name>
</gene>
<dbReference type="EMBL" id="DSKI01000776">
    <property type="protein sequence ID" value="HEB44997.1"/>
    <property type="molecule type" value="Genomic_DNA"/>
</dbReference>
<accession>A0A7C1SYP7</accession>
<name>A0A7C1SYP7_9HYPH</name>
<sequence length="174" mass="19378">MGANRSNLFSQHLMEGLLLIADAIAGLSAFNSMLEMARGLKDVNDAAIRNLAVVELTEKIIAAQAAQTALIAEVAKLEKELTRFETWETEKQRYELSDVGNGQLVYTLRDGQQHSEPKHSICPSCYQRGQRSILQKETWQPGRAQVFSCHRCGSAVYLSGMPAPEHAKYRRLST</sequence>
<proteinExistence type="predicted"/>
<protein>
    <submittedName>
        <fullName evidence="1">Uncharacterized protein</fullName>
    </submittedName>
</protein>